<dbReference type="AlphaFoldDB" id="T1CQD1"/>
<keyword evidence="1" id="KW-0812">Transmembrane</keyword>
<keyword evidence="3" id="KW-1185">Reference proteome</keyword>
<protein>
    <submittedName>
        <fullName evidence="2">Uncharacterized protein</fullName>
    </submittedName>
</protein>
<sequence length="43" mass="5148">MHYCAIFTFIDYFEVCICAFVLPLPMLKNLSKQFASQMRGKWR</sequence>
<feature type="transmembrane region" description="Helical" evidence="1">
    <location>
        <begin position="6"/>
        <end position="27"/>
    </location>
</feature>
<keyword evidence="1" id="KW-0472">Membrane</keyword>
<accession>T1CQD1</accession>
<gene>
    <name evidence="2" type="ORF">HFN_0065</name>
</gene>
<evidence type="ECO:0000313" key="2">
    <source>
        <dbReference type="EMBL" id="GAD18934.1"/>
    </source>
</evidence>
<name>T1CQD1_9HELI</name>
<proteinExistence type="predicted"/>
<evidence type="ECO:0000313" key="3">
    <source>
        <dbReference type="Proteomes" id="UP000018143"/>
    </source>
</evidence>
<reference evidence="2 3" key="1">
    <citation type="journal article" date="2013" name="Genome Announc.">
        <title>Draft Genome Sequence of Helicobacter fennelliae Strain MRY12-0050, Isolated from a Bacteremia Patient.</title>
        <authorList>
            <person name="Rimbara E."/>
            <person name="Matsui M."/>
            <person name="Mori S."/>
            <person name="Suzuki S."/>
            <person name="Suzuki M."/>
            <person name="Kim H."/>
            <person name="Sekizuka T."/>
            <person name="Kuroda M."/>
            <person name="Shibayama K."/>
        </authorList>
    </citation>
    <scope>NUCLEOTIDE SEQUENCE [LARGE SCALE GENOMIC DNA]</scope>
    <source>
        <strain evidence="2 3">MRY12-0050</strain>
    </source>
</reference>
<comment type="caution">
    <text evidence="2">The sequence shown here is derived from an EMBL/GenBank/DDBJ whole genome shotgun (WGS) entry which is preliminary data.</text>
</comment>
<evidence type="ECO:0000256" key="1">
    <source>
        <dbReference type="SAM" id="Phobius"/>
    </source>
</evidence>
<dbReference type="STRING" id="1325130.HFN_0065"/>
<dbReference type="EMBL" id="BASD01000010">
    <property type="protein sequence ID" value="GAD18934.1"/>
    <property type="molecule type" value="Genomic_DNA"/>
</dbReference>
<dbReference type="Proteomes" id="UP000018143">
    <property type="component" value="Unassembled WGS sequence"/>
</dbReference>
<keyword evidence="1" id="KW-1133">Transmembrane helix</keyword>
<organism evidence="2 3">
    <name type="scientific">Helicobacter fennelliae MRY12-0050</name>
    <dbReference type="NCBI Taxonomy" id="1325130"/>
    <lineage>
        <taxon>Bacteria</taxon>
        <taxon>Pseudomonadati</taxon>
        <taxon>Campylobacterota</taxon>
        <taxon>Epsilonproteobacteria</taxon>
        <taxon>Campylobacterales</taxon>
        <taxon>Helicobacteraceae</taxon>
        <taxon>Helicobacter</taxon>
    </lineage>
</organism>